<reference evidence="1 2" key="1">
    <citation type="journal article" date="2012" name="Genome Biol.">
        <title>Genome and low-iron response of an oceanic diatom adapted to chronic iron limitation.</title>
        <authorList>
            <person name="Lommer M."/>
            <person name="Specht M."/>
            <person name="Roy A.S."/>
            <person name="Kraemer L."/>
            <person name="Andreson R."/>
            <person name="Gutowska M.A."/>
            <person name="Wolf J."/>
            <person name="Bergner S.V."/>
            <person name="Schilhabel M.B."/>
            <person name="Klostermeier U.C."/>
            <person name="Beiko R.G."/>
            <person name="Rosenstiel P."/>
            <person name="Hippler M."/>
            <person name="Laroche J."/>
        </authorList>
    </citation>
    <scope>NUCLEOTIDE SEQUENCE [LARGE SCALE GENOMIC DNA]</scope>
    <source>
        <strain evidence="1 2">CCMP1005</strain>
    </source>
</reference>
<accession>K0T9C8</accession>
<evidence type="ECO:0000313" key="2">
    <source>
        <dbReference type="Proteomes" id="UP000266841"/>
    </source>
</evidence>
<evidence type="ECO:0000313" key="1">
    <source>
        <dbReference type="EMBL" id="EJK75338.1"/>
    </source>
</evidence>
<protein>
    <submittedName>
        <fullName evidence="1">Uncharacterized protein</fullName>
    </submittedName>
</protein>
<name>K0T9C8_THAOC</name>
<comment type="caution">
    <text evidence="1">The sequence shown here is derived from an EMBL/GenBank/DDBJ whole genome shotgun (WGS) entry which is preliminary data.</text>
</comment>
<dbReference type="Proteomes" id="UP000266841">
    <property type="component" value="Unassembled WGS sequence"/>
</dbReference>
<keyword evidence="2" id="KW-1185">Reference proteome</keyword>
<organism evidence="1 2">
    <name type="scientific">Thalassiosira oceanica</name>
    <name type="common">Marine diatom</name>
    <dbReference type="NCBI Taxonomy" id="159749"/>
    <lineage>
        <taxon>Eukaryota</taxon>
        <taxon>Sar</taxon>
        <taxon>Stramenopiles</taxon>
        <taxon>Ochrophyta</taxon>
        <taxon>Bacillariophyta</taxon>
        <taxon>Coscinodiscophyceae</taxon>
        <taxon>Thalassiosirophycidae</taxon>
        <taxon>Thalassiosirales</taxon>
        <taxon>Thalassiosiraceae</taxon>
        <taxon>Thalassiosira</taxon>
    </lineage>
</organism>
<gene>
    <name evidence="1" type="ORF">THAOC_02936</name>
</gene>
<dbReference type="EMBL" id="AGNL01002988">
    <property type="protein sequence ID" value="EJK75338.1"/>
    <property type="molecule type" value="Genomic_DNA"/>
</dbReference>
<proteinExistence type="predicted"/>
<dbReference type="AlphaFoldDB" id="K0T9C8"/>
<sequence length="157" mass="18000">MPSKLTQPSYQGIARTAYRYRKSSDWRKGRACVESVESEWEAAAPAARRIEVGTFLGGNFLRVNLDKFTPQISSLFSQRGKFLCGICVSSDHFWREPWEPRIDKPLKHQILTKERNMLGDEKEKATVLLRASENLKFLLDAKMELRASIHYSKCGCS</sequence>